<dbReference type="Pfam" id="PF15884">
    <property type="entry name" value="QIL1"/>
    <property type="match status" value="1"/>
</dbReference>
<reference evidence="11" key="1">
    <citation type="submission" date="2025-08" db="UniProtKB">
        <authorList>
            <consortium name="RefSeq"/>
        </authorList>
    </citation>
    <scope>IDENTIFICATION</scope>
    <source>
        <tissue evidence="11">Spleen</tissue>
    </source>
</reference>
<evidence type="ECO:0000313" key="11">
    <source>
        <dbReference type="RefSeq" id="XP_020826919.1"/>
    </source>
</evidence>
<accession>A0A6P5J7B8</accession>
<comment type="similarity">
    <text evidence="2 9">Belongs to the MICOS complex subunit Mic13 family.</text>
</comment>
<gene>
    <name evidence="11" type="primary">CUNH19orf70</name>
</gene>
<evidence type="ECO:0000256" key="1">
    <source>
        <dbReference type="ARBA" id="ARBA00004434"/>
    </source>
</evidence>
<dbReference type="GO" id="GO:0042407">
    <property type="term" value="P:cristae formation"/>
    <property type="evidence" value="ECO:0007669"/>
    <property type="project" value="TreeGrafter"/>
</dbReference>
<keyword evidence="8" id="KW-0472">Membrane</keyword>
<keyword evidence="7 9" id="KW-0496">Mitochondrion</keyword>
<evidence type="ECO:0000256" key="6">
    <source>
        <dbReference type="ARBA" id="ARBA00022989"/>
    </source>
</evidence>
<dbReference type="AlphaFoldDB" id="A0A6P5J7B8"/>
<dbReference type="GO" id="GO:0061617">
    <property type="term" value="C:MICOS complex"/>
    <property type="evidence" value="ECO:0007669"/>
    <property type="project" value="UniProtKB-UniRule"/>
</dbReference>
<dbReference type="InParanoid" id="A0A6P5J7B8"/>
<dbReference type="RefSeq" id="XP_020826919.1">
    <property type="nucleotide sequence ID" value="XM_020971260.1"/>
</dbReference>
<dbReference type="CTD" id="125988"/>
<dbReference type="PANTHER" id="PTHR31816">
    <property type="entry name" value="MICOS COMPLEX SUBUNIT MIC13"/>
    <property type="match status" value="1"/>
</dbReference>
<evidence type="ECO:0000256" key="9">
    <source>
        <dbReference type="RuleBase" id="RU363009"/>
    </source>
</evidence>
<dbReference type="PANTHER" id="PTHR31816:SF3">
    <property type="entry name" value="MICOS COMPLEX SUBUNIT MIC13"/>
    <property type="match status" value="1"/>
</dbReference>
<evidence type="ECO:0000256" key="3">
    <source>
        <dbReference type="ARBA" id="ARBA00018172"/>
    </source>
</evidence>
<dbReference type="GO" id="GO:0044284">
    <property type="term" value="C:mitochondrial crista junction"/>
    <property type="evidence" value="ECO:0007669"/>
    <property type="project" value="TreeGrafter"/>
</dbReference>
<keyword evidence="5 9" id="KW-0999">Mitochondrion inner membrane</keyword>
<dbReference type="Proteomes" id="UP000515140">
    <property type="component" value="Unplaced"/>
</dbReference>
<organism evidence="10 11">
    <name type="scientific">Phascolarctos cinereus</name>
    <name type="common">Koala</name>
    <dbReference type="NCBI Taxonomy" id="38626"/>
    <lineage>
        <taxon>Eukaryota</taxon>
        <taxon>Metazoa</taxon>
        <taxon>Chordata</taxon>
        <taxon>Craniata</taxon>
        <taxon>Vertebrata</taxon>
        <taxon>Euteleostomi</taxon>
        <taxon>Mammalia</taxon>
        <taxon>Metatheria</taxon>
        <taxon>Diprotodontia</taxon>
        <taxon>Phascolarctidae</taxon>
        <taxon>Phascolarctos</taxon>
    </lineage>
</organism>
<evidence type="ECO:0000256" key="4">
    <source>
        <dbReference type="ARBA" id="ARBA00022692"/>
    </source>
</evidence>
<dbReference type="GeneID" id="110197393"/>
<dbReference type="FunCoup" id="A0A6P5J7B8">
    <property type="interactions" value="642"/>
</dbReference>
<name>A0A6P5J7B8_PHACI</name>
<keyword evidence="6" id="KW-1133">Transmembrane helix</keyword>
<evidence type="ECO:0000256" key="8">
    <source>
        <dbReference type="ARBA" id="ARBA00023136"/>
    </source>
</evidence>
<protein>
    <recommendedName>
        <fullName evidence="3 9">MICOS complex subunit MIC13</fullName>
    </recommendedName>
</protein>
<comment type="subcellular location">
    <subcellularLocation>
        <location evidence="1 9">Mitochondrion inner membrane</location>
        <topology evidence="1 9">Single-pass membrane protein</topology>
    </subcellularLocation>
</comment>
<evidence type="ECO:0000256" key="7">
    <source>
        <dbReference type="ARBA" id="ARBA00023128"/>
    </source>
</evidence>
<comment type="subunit">
    <text evidence="9">Component of the mitochondrial contact site and cristae organizing system (MICOS) complex.</text>
</comment>
<proteinExistence type="inferred from homology"/>
<sequence length="116" mass="13018">MASRLWPVFRFFIKAGLAGGSVYFVYDQGLLGPSYQGQAALLRAQEAIPVTFSRYTDLLSKHMGIRLELPSTPHFNINLRDSWNSGINSLMDTLSTAPSTIKAYSREAWNYLKGQK</sequence>
<dbReference type="InterPro" id="IPR026769">
    <property type="entry name" value="Mic13"/>
</dbReference>
<comment type="function">
    <text evidence="9">Component of the MICOS complex, a large protein complex of the mitochondrial inner membrane that plays crucial roles in the maintenance of crista junctions, inner membrane architecture, and formation of contact sites to the outer membrane.</text>
</comment>
<evidence type="ECO:0000313" key="10">
    <source>
        <dbReference type="Proteomes" id="UP000515140"/>
    </source>
</evidence>
<keyword evidence="4" id="KW-0812">Transmembrane</keyword>
<keyword evidence="10" id="KW-1185">Reference proteome</keyword>
<dbReference type="KEGG" id="pcw:110197393"/>
<evidence type="ECO:0000256" key="5">
    <source>
        <dbReference type="ARBA" id="ARBA00022792"/>
    </source>
</evidence>
<evidence type="ECO:0000256" key="2">
    <source>
        <dbReference type="ARBA" id="ARBA00006771"/>
    </source>
</evidence>